<protein>
    <recommendedName>
        <fullName evidence="8">Zn(2)-C6 fungal-type domain-containing protein</fullName>
    </recommendedName>
</protein>
<feature type="compositionally biased region" description="Pro residues" evidence="7">
    <location>
        <begin position="583"/>
        <end position="596"/>
    </location>
</feature>
<dbReference type="CDD" id="cd00067">
    <property type="entry name" value="GAL4"/>
    <property type="match status" value="1"/>
</dbReference>
<dbReference type="OrthoDB" id="10031947at2759"/>
<dbReference type="InterPro" id="IPR001138">
    <property type="entry name" value="Zn2Cys6_DnaBD"/>
</dbReference>
<dbReference type="GO" id="GO:0008270">
    <property type="term" value="F:zinc ion binding"/>
    <property type="evidence" value="ECO:0007669"/>
    <property type="project" value="InterPro"/>
</dbReference>
<evidence type="ECO:0000313" key="10">
    <source>
        <dbReference type="Proteomes" id="UP000094385"/>
    </source>
</evidence>
<feature type="compositionally biased region" description="Polar residues" evidence="7">
    <location>
        <begin position="95"/>
        <end position="111"/>
    </location>
</feature>
<accession>A0A1E3Q7T6</accession>
<dbReference type="SUPFAM" id="SSF57701">
    <property type="entry name" value="Zn2/Cys6 DNA-binding domain"/>
    <property type="match status" value="1"/>
</dbReference>
<dbReference type="PROSITE" id="PS00463">
    <property type="entry name" value="ZN2_CY6_FUNGAL_1"/>
    <property type="match status" value="1"/>
</dbReference>
<keyword evidence="4" id="KW-0238">DNA-binding</keyword>
<dbReference type="Pfam" id="PF04082">
    <property type="entry name" value="Fungal_trans"/>
    <property type="match status" value="1"/>
</dbReference>
<evidence type="ECO:0000256" key="2">
    <source>
        <dbReference type="ARBA" id="ARBA00022833"/>
    </source>
</evidence>
<dbReference type="PANTHER" id="PTHR47171:SF6">
    <property type="entry name" value="SPECIFIC TRANSCRIPTION FACTOR, PUTATIVE (AFU_ORTHOLOGUE AFUA_2G06130)-RELATED"/>
    <property type="match status" value="1"/>
</dbReference>
<dbReference type="STRING" id="675824.A0A1E3Q7T6"/>
<dbReference type="CDD" id="cd12148">
    <property type="entry name" value="fungal_TF_MHR"/>
    <property type="match status" value="1"/>
</dbReference>
<evidence type="ECO:0000256" key="3">
    <source>
        <dbReference type="ARBA" id="ARBA00023015"/>
    </source>
</evidence>
<keyword evidence="10" id="KW-1185">Reference proteome</keyword>
<dbReference type="Gene3D" id="4.10.240.10">
    <property type="entry name" value="Zn(2)-C6 fungal-type DNA-binding domain"/>
    <property type="match status" value="1"/>
</dbReference>
<name>A0A1E3Q7T6_LIPST</name>
<keyword evidence="1" id="KW-0479">Metal-binding</keyword>
<feature type="domain" description="Zn(2)-C6 fungal-type" evidence="8">
    <location>
        <begin position="20"/>
        <end position="53"/>
    </location>
</feature>
<feature type="compositionally biased region" description="Low complexity" evidence="7">
    <location>
        <begin position="717"/>
        <end position="730"/>
    </location>
</feature>
<evidence type="ECO:0000256" key="1">
    <source>
        <dbReference type="ARBA" id="ARBA00022723"/>
    </source>
</evidence>
<evidence type="ECO:0000256" key="7">
    <source>
        <dbReference type="SAM" id="MobiDB-lite"/>
    </source>
</evidence>
<dbReference type="Proteomes" id="UP000094385">
    <property type="component" value="Unassembled WGS sequence"/>
</dbReference>
<dbReference type="SMART" id="SM00066">
    <property type="entry name" value="GAL4"/>
    <property type="match status" value="1"/>
</dbReference>
<dbReference type="InterPro" id="IPR052073">
    <property type="entry name" value="Amide_Lactam_Regulators"/>
</dbReference>
<feature type="region of interest" description="Disordered" evidence="7">
    <location>
        <begin position="579"/>
        <end position="640"/>
    </location>
</feature>
<reference evidence="9 10" key="1">
    <citation type="journal article" date="2016" name="Proc. Natl. Acad. Sci. U.S.A.">
        <title>Comparative genomics of biotechnologically important yeasts.</title>
        <authorList>
            <person name="Riley R."/>
            <person name="Haridas S."/>
            <person name="Wolfe K.H."/>
            <person name="Lopes M.R."/>
            <person name="Hittinger C.T."/>
            <person name="Goeker M."/>
            <person name="Salamov A.A."/>
            <person name="Wisecaver J.H."/>
            <person name="Long T.M."/>
            <person name="Calvey C.H."/>
            <person name="Aerts A.L."/>
            <person name="Barry K.W."/>
            <person name="Choi C."/>
            <person name="Clum A."/>
            <person name="Coughlan A.Y."/>
            <person name="Deshpande S."/>
            <person name="Douglass A.P."/>
            <person name="Hanson S.J."/>
            <person name="Klenk H.-P."/>
            <person name="LaButti K.M."/>
            <person name="Lapidus A."/>
            <person name="Lindquist E.A."/>
            <person name="Lipzen A.M."/>
            <person name="Meier-Kolthoff J.P."/>
            <person name="Ohm R.A."/>
            <person name="Otillar R.P."/>
            <person name="Pangilinan J.L."/>
            <person name="Peng Y."/>
            <person name="Rokas A."/>
            <person name="Rosa C.A."/>
            <person name="Scheuner C."/>
            <person name="Sibirny A.A."/>
            <person name="Slot J.C."/>
            <person name="Stielow J.B."/>
            <person name="Sun H."/>
            <person name="Kurtzman C.P."/>
            <person name="Blackwell M."/>
            <person name="Grigoriev I.V."/>
            <person name="Jeffries T.W."/>
        </authorList>
    </citation>
    <scope>NUCLEOTIDE SEQUENCE [LARGE SCALE GENOMIC DNA]</scope>
    <source>
        <strain evidence="9 10">NRRL Y-11557</strain>
    </source>
</reference>
<keyword evidence="2" id="KW-0862">Zinc</keyword>
<feature type="compositionally biased region" description="Polar residues" evidence="7">
    <location>
        <begin position="157"/>
        <end position="181"/>
    </location>
</feature>
<dbReference type="SMART" id="SM00906">
    <property type="entry name" value="Fungal_trans"/>
    <property type="match status" value="1"/>
</dbReference>
<proteinExistence type="predicted"/>
<organism evidence="9 10">
    <name type="scientific">Lipomyces starkeyi NRRL Y-11557</name>
    <dbReference type="NCBI Taxonomy" id="675824"/>
    <lineage>
        <taxon>Eukaryota</taxon>
        <taxon>Fungi</taxon>
        <taxon>Dikarya</taxon>
        <taxon>Ascomycota</taxon>
        <taxon>Saccharomycotina</taxon>
        <taxon>Lipomycetes</taxon>
        <taxon>Lipomycetales</taxon>
        <taxon>Lipomycetaceae</taxon>
        <taxon>Lipomyces</taxon>
    </lineage>
</organism>
<evidence type="ECO:0000259" key="8">
    <source>
        <dbReference type="PROSITE" id="PS50048"/>
    </source>
</evidence>
<dbReference type="GO" id="GO:0006351">
    <property type="term" value="P:DNA-templated transcription"/>
    <property type="evidence" value="ECO:0007669"/>
    <property type="project" value="InterPro"/>
</dbReference>
<sequence length="752" mass="81542">MFVFPANDEGYRKRKRAHKACEQCKRRRKRCEPPFKNHERCAPCMKENIPCSLVPVTTNDIGDSDQGPIDDLEDTRAVTERVVKAAVARVSVSPTTAGINTNPAESTSVTNGKRKVASSPTSASAAATAAAAVAPVASSTAATFDDTVATPAAHATSPAQPKRSTSSSTTNGMKPVTSTATNDIGSTRFIGDLDPASVLLTLRNMEKDRIGVWVKAYLDSLHAFDLPPRQDREGLINVYFKYVHPLMPLLDKAAFLRQHARDECPTLLLHAVQLAACRHSSARKFIHLRSPRHFASLTAAKIRALIFADIERDKLTVVRALALLSLHSEGSDGLEKSCSDLEQAFHYAHFLGLHHERRSHPDQAPIRRLWWCLWCLDRMSACVSARPVISRLDDVGVTGLRSNEEGWLSKLYEVCKVLDRVIMMYRPLGSTLPPEVDLHVTYGPDDVKSPFASFLQLLRHAACILAHKRAPESPEVNASILLHSTSQILHIVRTQSQLPPFPVVPYAVSLTLTVYLRLYPSPEATAGWHESCAVLDDLAKTWWVAEAMGGMARSVFRKLEEDLANRQAVEEAMAVASGLSAPVRPPPPPPPPPPAARGPSPAKPSRRSTSRKESKARAQTQHSVGPTFPLPTSVPITSTGANSTLANTSVATPLSGTAPPVSVATPSLETQFLEMFSDLPNPTSFLDQALMLDDFAGLSELWIPDLQFEETAVASSNSAAAASTSANTNVQTPYAIPGSLATNGNESAKYLK</sequence>
<evidence type="ECO:0000256" key="6">
    <source>
        <dbReference type="ARBA" id="ARBA00023242"/>
    </source>
</evidence>
<dbReference type="AlphaFoldDB" id="A0A1E3Q7T6"/>
<dbReference type="EMBL" id="KV454293">
    <property type="protein sequence ID" value="ODQ73680.1"/>
    <property type="molecule type" value="Genomic_DNA"/>
</dbReference>
<dbReference type="GO" id="GO:0000981">
    <property type="term" value="F:DNA-binding transcription factor activity, RNA polymerase II-specific"/>
    <property type="evidence" value="ECO:0007669"/>
    <property type="project" value="InterPro"/>
</dbReference>
<dbReference type="PROSITE" id="PS50048">
    <property type="entry name" value="ZN2_CY6_FUNGAL_2"/>
    <property type="match status" value="1"/>
</dbReference>
<evidence type="ECO:0000256" key="4">
    <source>
        <dbReference type="ARBA" id="ARBA00023125"/>
    </source>
</evidence>
<dbReference type="GO" id="GO:0003677">
    <property type="term" value="F:DNA binding"/>
    <property type="evidence" value="ECO:0007669"/>
    <property type="project" value="UniProtKB-KW"/>
</dbReference>
<keyword evidence="5" id="KW-0804">Transcription</keyword>
<evidence type="ECO:0000256" key="5">
    <source>
        <dbReference type="ARBA" id="ARBA00023163"/>
    </source>
</evidence>
<feature type="region of interest" description="Disordered" evidence="7">
    <location>
        <begin position="95"/>
        <end position="116"/>
    </location>
</feature>
<keyword evidence="3" id="KW-0805">Transcription regulation</keyword>
<gene>
    <name evidence="9" type="ORF">LIPSTDRAFT_62914</name>
</gene>
<evidence type="ECO:0000313" key="9">
    <source>
        <dbReference type="EMBL" id="ODQ73680.1"/>
    </source>
</evidence>
<keyword evidence="6" id="KW-0539">Nucleus</keyword>
<feature type="region of interest" description="Disordered" evidence="7">
    <location>
        <begin position="151"/>
        <end position="181"/>
    </location>
</feature>
<feature type="region of interest" description="Disordered" evidence="7">
    <location>
        <begin position="717"/>
        <end position="738"/>
    </location>
</feature>
<dbReference type="PANTHER" id="PTHR47171">
    <property type="entry name" value="FARA-RELATED"/>
    <property type="match status" value="1"/>
</dbReference>
<dbReference type="InterPro" id="IPR036864">
    <property type="entry name" value="Zn2-C6_fun-type_DNA-bd_sf"/>
</dbReference>
<dbReference type="InterPro" id="IPR007219">
    <property type="entry name" value="XnlR_reg_dom"/>
</dbReference>